<accession>A0AAV2Z7Q1</accession>
<protein>
    <recommendedName>
        <fullName evidence="5">Secreted protein</fullName>
    </recommendedName>
</protein>
<organism evidence="3 4">
    <name type="scientific">Lagenidium giganteum</name>
    <dbReference type="NCBI Taxonomy" id="4803"/>
    <lineage>
        <taxon>Eukaryota</taxon>
        <taxon>Sar</taxon>
        <taxon>Stramenopiles</taxon>
        <taxon>Oomycota</taxon>
        <taxon>Peronosporomycetes</taxon>
        <taxon>Pythiales</taxon>
        <taxon>Pythiaceae</taxon>
    </lineage>
</organism>
<name>A0AAV2Z7Q1_9STRA</name>
<gene>
    <name evidence="3" type="ORF">N0F65_002809</name>
</gene>
<feature type="signal peptide" evidence="2">
    <location>
        <begin position="1"/>
        <end position="22"/>
    </location>
</feature>
<feature type="region of interest" description="Disordered" evidence="1">
    <location>
        <begin position="423"/>
        <end position="454"/>
    </location>
</feature>
<reference evidence="3" key="1">
    <citation type="submission" date="2022-11" db="EMBL/GenBank/DDBJ databases">
        <authorList>
            <person name="Morgan W.R."/>
            <person name="Tartar A."/>
        </authorList>
    </citation>
    <scope>NUCLEOTIDE SEQUENCE</scope>
    <source>
        <strain evidence="3">ARSEF 373</strain>
    </source>
</reference>
<evidence type="ECO:0000313" key="3">
    <source>
        <dbReference type="EMBL" id="DBA03401.1"/>
    </source>
</evidence>
<keyword evidence="4" id="KW-1185">Reference proteome</keyword>
<evidence type="ECO:0000256" key="2">
    <source>
        <dbReference type="SAM" id="SignalP"/>
    </source>
</evidence>
<evidence type="ECO:0000313" key="4">
    <source>
        <dbReference type="Proteomes" id="UP001146120"/>
    </source>
</evidence>
<proteinExistence type="predicted"/>
<feature type="compositionally biased region" description="Polar residues" evidence="1">
    <location>
        <begin position="438"/>
        <end position="454"/>
    </location>
</feature>
<evidence type="ECO:0000256" key="1">
    <source>
        <dbReference type="SAM" id="MobiDB-lite"/>
    </source>
</evidence>
<dbReference type="PANTHER" id="PTHR33946">
    <property type="match status" value="1"/>
</dbReference>
<comment type="caution">
    <text evidence="3">The sequence shown here is derived from an EMBL/GenBank/DDBJ whole genome shotgun (WGS) entry which is preliminary data.</text>
</comment>
<feature type="chain" id="PRO_5043382694" description="Secreted protein" evidence="2">
    <location>
        <begin position="23"/>
        <end position="475"/>
    </location>
</feature>
<evidence type="ECO:0008006" key="5">
    <source>
        <dbReference type="Google" id="ProtNLM"/>
    </source>
</evidence>
<dbReference type="EMBL" id="DAKRPA010000019">
    <property type="protein sequence ID" value="DBA03401.1"/>
    <property type="molecule type" value="Genomic_DNA"/>
</dbReference>
<dbReference type="PANTHER" id="PTHR33946:SF4">
    <property type="entry name" value="COAGULATION FACTOR XI"/>
    <property type="match status" value="1"/>
</dbReference>
<keyword evidence="2" id="KW-0732">Signal</keyword>
<sequence>MKICVKVVVAALAAFSSALVRSQTTPLPSSTTSADADGAFHMTPVRAIHARIQNDAPKWDVEAQQFYTPYAKNFSEGYAMALDGANTASVEGALMYMQAEGIDVTHQSNKCERKNKMAYVVFYDITFVQPNASLAEFGQGDNPEYGPMLSFDGGKCTNAGDAPPMECLMMNGEHNTADIGPFVGGLQKETDKRAPYPETLWFSFPSSCPTLGWKDDKAECRTKSHRVLCAPYENPDGVNCIFKYKILGYLGLDDLVGITAEGKYKNFKEFCEAGNVEFKTDPDSGAVTDSIAFWKDPTDTTANQARAQKMIDAYDNIVHGKSEINTVVPPEVAQHFEALPTPEQLATGNPECYKNALQCATKACKRTGYSQFCKACSDASPSCVAPPAGYAFPKLAKAVAPVPSNSGSGSAVPGIVQVTSSSGSGFSPVGTAHKGTANKDSTTSSRNGKPKSTASMAIPRCVTALVGILVIGILS</sequence>
<dbReference type="Proteomes" id="UP001146120">
    <property type="component" value="Unassembled WGS sequence"/>
</dbReference>
<reference evidence="3" key="2">
    <citation type="journal article" date="2023" name="Microbiol Resour">
        <title>Decontamination and Annotation of the Draft Genome Sequence of the Oomycete Lagenidium giganteum ARSEF 373.</title>
        <authorList>
            <person name="Morgan W.R."/>
            <person name="Tartar A."/>
        </authorList>
    </citation>
    <scope>NUCLEOTIDE SEQUENCE</scope>
    <source>
        <strain evidence="3">ARSEF 373</strain>
    </source>
</reference>
<dbReference type="AlphaFoldDB" id="A0AAV2Z7Q1"/>